<organism evidence="3 4">
    <name type="scientific">Salibacterium salarium</name>
    <dbReference type="NCBI Taxonomy" id="284579"/>
    <lineage>
        <taxon>Bacteria</taxon>
        <taxon>Bacillati</taxon>
        <taxon>Bacillota</taxon>
        <taxon>Bacilli</taxon>
        <taxon>Bacillales</taxon>
        <taxon>Bacillaceae</taxon>
    </lineage>
</organism>
<dbReference type="Pfam" id="PF03537">
    <property type="entry name" value="Glyco_hydro_114"/>
    <property type="match status" value="1"/>
</dbReference>
<evidence type="ECO:0000313" key="3">
    <source>
        <dbReference type="EMBL" id="RSL34174.1"/>
    </source>
</evidence>
<dbReference type="SUPFAM" id="SSF51445">
    <property type="entry name" value="(Trans)glycosidases"/>
    <property type="match status" value="1"/>
</dbReference>
<dbReference type="AlphaFoldDB" id="A0A428N6T6"/>
<evidence type="ECO:0000259" key="2">
    <source>
        <dbReference type="Pfam" id="PF03537"/>
    </source>
</evidence>
<feature type="domain" description="Glycoside-hydrolase family GH114 TIM-barrel" evidence="2">
    <location>
        <begin position="43"/>
        <end position="263"/>
    </location>
</feature>
<dbReference type="Gene3D" id="3.20.20.70">
    <property type="entry name" value="Aldolase class I"/>
    <property type="match status" value="1"/>
</dbReference>
<dbReference type="EMBL" id="RBVX01000004">
    <property type="protein sequence ID" value="RSL34174.1"/>
    <property type="molecule type" value="Genomic_DNA"/>
</dbReference>
<reference evidence="3 4" key="1">
    <citation type="submission" date="2018-10" db="EMBL/GenBank/DDBJ databases">
        <title>Draft genome sequence of Bacillus salarius IM0101, isolated from a hypersaline soil in Inner Mongolia, China.</title>
        <authorList>
            <person name="Yamprayoonswat W."/>
            <person name="Boonvisut S."/>
            <person name="Jumpathong W."/>
            <person name="Sittihan S."/>
            <person name="Ruangsuj P."/>
            <person name="Wanthongcharoen S."/>
            <person name="Thongpramul N."/>
            <person name="Pimmason S."/>
            <person name="Yu B."/>
            <person name="Yasawong M."/>
        </authorList>
    </citation>
    <scope>NUCLEOTIDE SEQUENCE [LARGE SCALE GENOMIC DNA]</scope>
    <source>
        <strain evidence="3 4">IM0101</strain>
    </source>
</reference>
<proteinExistence type="predicted"/>
<dbReference type="PANTHER" id="PTHR35882">
    <property type="entry name" value="PELA"/>
    <property type="match status" value="1"/>
</dbReference>
<comment type="caution">
    <text evidence="3">The sequence shown here is derived from an EMBL/GenBank/DDBJ whole genome shotgun (WGS) entry which is preliminary data.</text>
</comment>
<dbReference type="Proteomes" id="UP000275076">
    <property type="component" value="Unassembled WGS sequence"/>
</dbReference>
<keyword evidence="1" id="KW-0812">Transmembrane</keyword>
<gene>
    <name evidence="3" type="ORF">D7Z54_06305</name>
</gene>
<feature type="transmembrane region" description="Helical" evidence="1">
    <location>
        <begin position="5"/>
        <end position="22"/>
    </location>
</feature>
<keyword evidence="1" id="KW-1133">Transmembrane helix</keyword>
<evidence type="ECO:0000256" key="1">
    <source>
        <dbReference type="SAM" id="Phobius"/>
    </source>
</evidence>
<sequence>MKKQYIATILIFIIIFGLPLLFNQDFSTQDRVEEGKLSNVSSFKYYLGEGNSSIEDKMKKQDVVIVEPVVMDEAYIQAAQNSETLVYGYINSMEADKWKEDLYEQFNEDDFFVENGEKVYFSEWDSYLMDMTSKHYQDVLLDEVEAEVADKGLDGVFLDTVGNIDSQFEDDPVILKEQREAMATFMQRMEERFPQLSIAQNWGIDTLVEYTAPYVDFIMWEDFSYSTLNNDAWSRDRVESLKQVREDYGTEIFTVSFKENEESRKLAEQHDFKHVHNAEGSYYNTWE</sequence>
<evidence type="ECO:0000313" key="4">
    <source>
        <dbReference type="Proteomes" id="UP000275076"/>
    </source>
</evidence>
<keyword evidence="4" id="KW-1185">Reference proteome</keyword>
<name>A0A428N6T6_9BACI</name>
<keyword evidence="1" id="KW-0472">Membrane</keyword>
<accession>A0A428N6T6</accession>
<dbReference type="OrthoDB" id="2380315at2"/>
<dbReference type="RefSeq" id="WP_125554998.1">
    <property type="nucleotide sequence ID" value="NZ_RBVX01000004.1"/>
</dbReference>
<protein>
    <recommendedName>
        <fullName evidence="2">Glycoside-hydrolase family GH114 TIM-barrel domain-containing protein</fullName>
    </recommendedName>
</protein>
<dbReference type="PANTHER" id="PTHR35882:SF2">
    <property type="entry name" value="PELA"/>
    <property type="match status" value="1"/>
</dbReference>
<dbReference type="InterPro" id="IPR013785">
    <property type="entry name" value="Aldolase_TIM"/>
</dbReference>
<dbReference type="InterPro" id="IPR004352">
    <property type="entry name" value="GH114_TIM-barrel"/>
</dbReference>
<dbReference type="InterPro" id="IPR017853">
    <property type="entry name" value="GH"/>
</dbReference>